<dbReference type="EMBL" id="FNNJ01000001">
    <property type="protein sequence ID" value="SDW25268.1"/>
    <property type="molecule type" value="Genomic_DNA"/>
</dbReference>
<gene>
    <name evidence="4" type="ORF">SAMN05444411_101361</name>
</gene>
<dbReference type="GO" id="GO:0046872">
    <property type="term" value="F:metal ion binding"/>
    <property type="evidence" value="ECO:0007669"/>
    <property type="project" value="UniProtKB-KW"/>
</dbReference>
<dbReference type="InterPro" id="IPR006121">
    <property type="entry name" value="HMA_dom"/>
</dbReference>
<organism evidence="4 5">
    <name type="scientific">Lutibacter oricola</name>
    <dbReference type="NCBI Taxonomy" id="762486"/>
    <lineage>
        <taxon>Bacteria</taxon>
        <taxon>Pseudomonadati</taxon>
        <taxon>Bacteroidota</taxon>
        <taxon>Flavobacteriia</taxon>
        <taxon>Flavobacteriales</taxon>
        <taxon>Flavobacteriaceae</taxon>
        <taxon>Lutibacter</taxon>
    </lineage>
</organism>
<dbReference type="AlphaFoldDB" id="A0A1H2S0Y8"/>
<accession>A0A1H2S0Y8</accession>
<evidence type="ECO:0000256" key="1">
    <source>
        <dbReference type="ARBA" id="ARBA00022723"/>
    </source>
</evidence>
<keyword evidence="5" id="KW-1185">Reference proteome</keyword>
<sequence length="126" mass="14036">MKNLLLILVTVLTLVSCNQAKKQNNTPTSKEVKTEKLAEKLESVEVEIEGMTCEIGCAKLIQSKLYKFDGVTYANVSFENKKGEITYDANKINKEDIKSEIEKIAGGDLYSVIKTTDIDLISKESK</sequence>
<reference evidence="4 5" key="1">
    <citation type="submission" date="2016-10" db="EMBL/GenBank/DDBJ databases">
        <authorList>
            <person name="de Groot N.N."/>
        </authorList>
    </citation>
    <scope>NUCLEOTIDE SEQUENCE [LARGE SCALE GENOMIC DNA]</scope>
    <source>
        <strain evidence="4 5">DSM 24956</strain>
    </source>
</reference>
<dbReference type="PROSITE" id="PS50846">
    <property type="entry name" value="HMA_2"/>
    <property type="match status" value="1"/>
</dbReference>
<evidence type="ECO:0000313" key="4">
    <source>
        <dbReference type="EMBL" id="SDW25268.1"/>
    </source>
</evidence>
<dbReference type="Gene3D" id="3.30.70.100">
    <property type="match status" value="1"/>
</dbReference>
<dbReference type="SUPFAM" id="SSF55008">
    <property type="entry name" value="HMA, heavy metal-associated domain"/>
    <property type="match status" value="1"/>
</dbReference>
<dbReference type="FunFam" id="3.30.70.100:FF:000001">
    <property type="entry name" value="ATPase copper transporting beta"/>
    <property type="match status" value="1"/>
</dbReference>
<protein>
    <submittedName>
        <fullName evidence="4">Cu+-exporting ATPase</fullName>
    </submittedName>
</protein>
<evidence type="ECO:0000256" key="2">
    <source>
        <dbReference type="SAM" id="SignalP"/>
    </source>
</evidence>
<dbReference type="InterPro" id="IPR036163">
    <property type="entry name" value="HMA_dom_sf"/>
</dbReference>
<dbReference type="Pfam" id="PF00403">
    <property type="entry name" value="HMA"/>
    <property type="match status" value="1"/>
</dbReference>
<feature type="signal peptide" evidence="2">
    <location>
        <begin position="1"/>
        <end position="20"/>
    </location>
</feature>
<evidence type="ECO:0000313" key="5">
    <source>
        <dbReference type="Proteomes" id="UP000199595"/>
    </source>
</evidence>
<dbReference type="STRING" id="762486.SAMN05444411_101361"/>
<dbReference type="RefSeq" id="WP_090119110.1">
    <property type="nucleotide sequence ID" value="NZ_FNNJ01000001.1"/>
</dbReference>
<feature type="chain" id="PRO_5011719372" evidence="2">
    <location>
        <begin position="21"/>
        <end position="126"/>
    </location>
</feature>
<evidence type="ECO:0000259" key="3">
    <source>
        <dbReference type="PROSITE" id="PS50846"/>
    </source>
</evidence>
<dbReference type="OrthoDB" id="1178902at2"/>
<dbReference type="Proteomes" id="UP000199595">
    <property type="component" value="Unassembled WGS sequence"/>
</dbReference>
<proteinExistence type="predicted"/>
<name>A0A1H2S0Y8_9FLAO</name>
<dbReference type="PROSITE" id="PS51257">
    <property type="entry name" value="PROKAR_LIPOPROTEIN"/>
    <property type="match status" value="1"/>
</dbReference>
<keyword evidence="2" id="KW-0732">Signal</keyword>
<feature type="domain" description="HMA" evidence="3">
    <location>
        <begin position="42"/>
        <end position="109"/>
    </location>
</feature>
<dbReference type="CDD" id="cd00371">
    <property type="entry name" value="HMA"/>
    <property type="match status" value="1"/>
</dbReference>
<keyword evidence="1" id="KW-0479">Metal-binding</keyword>